<dbReference type="KEGG" id="mha:HF1_10440"/>
<name>E8ZIT1_MYCHL</name>
<dbReference type="HOGENOM" id="CLU_087907_0_0_14"/>
<evidence type="ECO:0000313" key="2">
    <source>
        <dbReference type="Proteomes" id="UP000008637"/>
    </source>
</evidence>
<gene>
    <name evidence="1" type="ORF">HF1_10440</name>
</gene>
<protein>
    <submittedName>
        <fullName evidence="1">Uncharacterized protein</fullName>
    </submittedName>
</protein>
<dbReference type="AlphaFoldDB" id="E8ZIT1"/>
<proteinExistence type="predicted"/>
<dbReference type="EMBL" id="FR773153">
    <property type="protein sequence ID" value="CBY93052.1"/>
    <property type="molecule type" value="Genomic_DNA"/>
</dbReference>
<accession>E8ZIT1</accession>
<keyword evidence="2" id="KW-1185">Reference proteome</keyword>
<organism evidence="1 2">
    <name type="scientific">Mycoplasma haemofelis (strain Langford 1)</name>
    <name type="common">Haemobartonella felis</name>
    <dbReference type="NCBI Taxonomy" id="941640"/>
    <lineage>
        <taxon>Bacteria</taxon>
        <taxon>Bacillati</taxon>
        <taxon>Mycoplasmatota</taxon>
        <taxon>Mollicutes</taxon>
        <taxon>Mycoplasmataceae</taxon>
        <taxon>Mycoplasma</taxon>
    </lineage>
</organism>
<evidence type="ECO:0000313" key="1">
    <source>
        <dbReference type="EMBL" id="CBY93052.1"/>
    </source>
</evidence>
<dbReference type="Proteomes" id="UP000008637">
    <property type="component" value="Chromosome"/>
</dbReference>
<sequence length="280" mass="31975">MKTLPVVASLSCAGVCSVGWYGFQSLQPKNLKEYLEWQGFKLVTSAEDPTWDSILKEREEVATRVVGSKDKALLKKWCDEHTPLVKFNDHIQNAIDLCVYNVKTVKGKLVQNKKDLNTFLTGQTNNDEKYKVSYAFRKHNEDFLKLIGHAPEEDESEWNPAIDKYKGWCQNSLESEFKDSVYESFLVFCVPKNFSTVKAYLSGRTLLTEDSQKEDLKQLHEKISNFDSYKADSIESGEEGLKKWCTENLGKNFSDSLNVLDEILPKVISRCVKGSEITDK</sequence>
<reference evidence="1 2" key="1">
    <citation type="journal article" date="2011" name="J. Bacteriol.">
        <title>Complete genome sequence of Mycoplasma haemofelis, a hemotropic mycoplasma.</title>
        <authorList>
            <person name="Barker E.N."/>
            <person name="Helps C.R."/>
            <person name="Peters I.R."/>
            <person name="Darby A.C."/>
            <person name="Radford A.D."/>
            <person name="Tasker S."/>
        </authorList>
    </citation>
    <scope>NUCLEOTIDE SEQUENCE [LARGE SCALE GENOMIC DNA]</scope>
    <source>
        <strain evidence="1 2">Langford 1</strain>
    </source>
</reference>